<evidence type="ECO:0000313" key="1">
    <source>
        <dbReference type="EMBL" id="KFF11504.1"/>
    </source>
</evidence>
<dbReference type="EMBL" id="JPRH01000006">
    <property type="protein sequence ID" value="KFF11504.1"/>
    <property type="molecule type" value="Genomic_DNA"/>
</dbReference>
<name>A0A086A490_9FLAO</name>
<dbReference type="Proteomes" id="UP000028705">
    <property type="component" value="Unassembled WGS sequence"/>
</dbReference>
<reference evidence="1 2" key="1">
    <citation type="submission" date="2014-07" db="EMBL/GenBank/DDBJ databases">
        <title>Genome of Chryseobacterium soli DSM 19298.</title>
        <authorList>
            <person name="Stropko S.J."/>
            <person name="Pipes S.E."/>
            <person name="Newman J."/>
        </authorList>
    </citation>
    <scope>NUCLEOTIDE SEQUENCE [LARGE SCALE GENOMIC DNA]</scope>
    <source>
        <strain evidence="1 2">DSM 19298</strain>
    </source>
</reference>
<sequence>MKEKQEKKLSLKKSQMTKISNQSLSSIKGGLAQCSGSVFHTGTTVGTDTGVSQNVIEDVKDSYN</sequence>
<dbReference type="AlphaFoldDB" id="A0A086A490"/>
<dbReference type="RefSeq" id="WP_034712614.1">
    <property type="nucleotide sequence ID" value="NZ_JPRH01000006.1"/>
</dbReference>
<protein>
    <submittedName>
        <fullName evidence="1">Uncharacterized protein</fullName>
    </submittedName>
</protein>
<comment type="caution">
    <text evidence="1">The sequence shown here is derived from an EMBL/GenBank/DDBJ whole genome shotgun (WGS) entry which is preliminary data.</text>
</comment>
<accession>A0A086A490</accession>
<proteinExistence type="predicted"/>
<evidence type="ECO:0000313" key="2">
    <source>
        <dbReference type="Proteomes" id="UP000028705"/>
    </source>
</evidence>
<gene>
    <name evidence="1" type="ORF">IW15_14905</name>
</gene>
<organism evidence="1 2">
    <name type="scientific">Chryseobacterium soli</name>
    <dbReference type="NCBI Taxonomy" id="445961"/>
    <lineage>
        <taxon>Bacteria</taxon>
        <taxon>Pseudomonadati</taxon>
        <taxon>Bacteroidota</taxon>
        <taxon>Flavobacteriia</taxon>
        <taxon>Flavobacteriales</taxon>
        <taxon>Weeksellaceae</taxon>
        <taxon>Chryseobacterium group</taxon>
        <taxon>Chryseobacterium</taxon>
    </lineage>
</organism>
<dbReference type="STRING" id="445961.IW15_14905"/>
<keyword evidence="2" id="KW-1185">Reference proteome</keyword>